<dbReference type="PANTHER" id="PTHR43173:SF22">
    <property type="entry name" value="OS07G0227800 PROTEIN"/>
    <property type="match status" value="1"/>
</dbReference>
<dbReference type="InterPro" id="IPR003323">
    <property type="entry name" value="OTU_dom"/>
</dbReference>
<evidence type="ECO:0000313" key="3">
    <source>
        <dbReference type="EMBL" id="CAE8657281.1"/>
    </source>
</evidence>
<feature type="domain" description="OTU" evidence="2">
    <location>
        <begin position="232"/>
        <end position="364"/>
    </location>
</feature>
<dbReference type="InterPro" id="IPR011009">
    <property type="entry name" value="Kinase-like_dom_sf"/>
</dbReference>
<dbReference type="InterPro" id="IPR004147">
    <property type="entry name" value="ABC1_dom"/>
</dbReference>
<dbReference type="SUPFAM" id="SSF56112">
    <property type="entry name" value="Protein kinase-like (PK-like)"/>
    <property type="match status" value="1"/>
</dbReference>
<evidence type="ECO:0000256" key="1">
    <source>
        <dbReference type="SAM" id="MobiDB-lite"/>
    </source>
</evidence>
<comment type="caution">
    <text evidence="3">The sequence shown here is derived from an EMBL/GenBank/DDBJ whole genome shotgun (WGS) entry which is preliminary data.</text>
</comment>
<dbReference type="CDD" id="cd05121">
    <property type="entry name" value="ABC1_ADCK3-like"/>
    <property type="match status" value="1"/>
</dbReference>
<dbReference type="InterPro" id="IPR038765">
    <property type="entry name" value="Papain-like_cys_pep_sf"/>
</dbReference>
<dbReference type="PROSITE" id="PS50802">
    <property type="entry name" value="OTU"/>
    <property type="match status" value="1"/>
</dbReference>
<dbReference type="Pfam" id="PF03109">
    <property type="entry name" value="ABC1"/>
    <property type="match status" value="1"/>
</dbReference>
<protein>
    <recommendedName>
        <fullName evidence="2">OTU domain-containing protein</fullName>
    </recommendedName>
</protein>
<dbReference type="CDD" id="cd22751">
    <property type="entry name" value="OTU_plant_OTU9-like"/>
    <property type="match status" value="1"/>
</dbReference>
<feature type="region of interest" description="Disordered" evidence="1">
    <location>
        <begin position="56"/>
        <end position="86"/>
    </location>
</feature>
<name>A0A813IUX0_POLGL</name>
<gene>
    <name evidence="3" type="ORF">PGLA2088_LOCUS12723</name>
</gene>
<dbReference type="EMBL" id="CAJNNW010015051">
    <property type="protein sequence ID" value="CAE8657281.1"/>
    <property type="molecule type" value="Genomic_DNA"/>
</dbReference>
<dbReference type="Pfam" id="PF02338">
    <property type="entry name" value="OTU"/>
    <property type="match status" value="1"/>
</dbReference>
<proteinExistence type="predicted"/>
<dbReference type="Gene3D" id="3.90.70.80">
    <property type="match status" value="1"/>
</dbReference>
<reference evidence="3" key="1">
    <citation type="submission" date="2021-02" db="EMBL/GenBank/DDBJ databases">
        <authorList>
            <person name="Dougan E. K."/>
            <person name="Rhodes N."/>
            <person name="Thang M."/>
            <person name="Chan C."/>
        </authorList>
    </citation>
    <scope>NUCLEOTIDE SEQUENCE</scope>
</reference>
<evidence type="ECO:0000259" key="2">
    <source>
        <dbReference type="PROSITE" id="PS50802"/>
    </source>
</evidence>
<dbReference type="AlphaFoldDB" id="A0A813IUX0"/>
<evidence type="ECO:0000313" key="4">
    <source>
        <dbReference type="Proteomes" id="UP000626109"/>
    </source>
</evidence>
<dbReference type="PANTHER" id="PTHR43173">
    <property type="entry name" value="ABC1 FAMILY PROTEIN"/>
    <property type="match status" value="1"/>
</dbReference>
<dbReference type="InterPro" id="IPR051130">
    <property type="entry name" value="Mito_struct-func_regulator"/>
</dbReference>
<organism evidence="3 4">
    <name type="scientific">Polarella glacialis</name>
    <name type="common">Dinoflagellate</name>
    <dbReference type="NCBI Taxonomy" id="89957"/>
    <lineage>
        <taxon>Eukaryota</taxon>
        <taxon>Sar</taxon>
        <taxon>Alveolata</taxon>
        <taxon>Dinophyceae</taxon>
        <taxon>Suessiales</taxon>
        <taxon>Suessiaceae</taxon>
        <taxon>Polarella</taxon>
    </lineage>
</organism>
<sequence>MAAVSVLAARRPQSFVRSIHPRSSRALLVSLLCALGAICAAISGAFCHWSGPHARNPQTRSGSRLGRSATAPASDSVACPLTGRSPEAPSSVVKLIRGDEVVRVRIVSLSDFEEICYNVTRTFGCEVLRSSSIWYSAKQGCFQRLTGDSVAEFASLQKAGPGADGISRPLRLYVLEDSFSGELQKLASSQTEGESQSLESLLSETAELQKVLAASAADARERLSHVLNVYEAKLRPVMADGNCQFRALSAQLFDFSEAQHEKVRELVVGQLRAKPTWYEGYVQGCYDEYVERLAKNGEWGDHVTLQAASDVLGCEIHVLTDLPGSACVELQPREPRPAKSGVAPARPLCLTFLTEVHYDSAEFQTALAADALKLLQEIGDVTMSTGLDTALSRSFEAARAVALTAAEVVREPPEQFDEAFAARVLRQLFERLGPTYIKLGQFIASSPTVFPAAYVKEFQTCLDSTSKIPFEEVKRIVEAELGKPLTSVYSYFDPVPLAAASIAQVHAAKLRNKNGGPDHDVVIKVQKPGMDEVLKTDLGFVYLAARVLEFINPDLNIRGSLADIASDLRTSMLGELDFRQEQRNLDVFRKFLADNNLTEIAVAPMPFVEASSRRVLTMERLRGVPLVDLEGIKRYTDDPERTLVNALNVWSLSVQSCEFFHADVHAGNLMVLEDGRVGFIDFGIVGRLSPIMATAIDDISVALADSDAKGVARALISMGATVGKVDEVAFAADIQKLITRLGDASGNGTQGVVDESQIQDVVLDIAQVAGNNGLKLPREFGLLIKQSLYFDRYTKLLAPELDISKVVKLGVLAADLVISSCM</sequence>
<dbReference type="SUPFAM" id="SSF54001">
    <property type="entry name" value="Cysteine proteinases"/>
    <property type="match status" value="1"/>
</dbReference>
<accession>A0A813IUX0</accession>
<dbReference type="Proteomes" id="UP000626109">
    <property type="component" value="Unassembled WGS sequence"/>
</dbReference>